<evidence type="ECO:0000256" key="1">
    <source>
        <dbReference type="ARBA" id="ARBA00022741"/>
    </source>
</evidence>
<organism evidence="5">
    <name type="scientific">Puccinia triticina (isolate 1-1 / race 1 (BBBD))</name>
    <name type="common">Brown leaf rust fungus</name>
    <dbReference type="NCBI Taxonomy" id="630390"/>
    <lineage>
        <taxon>Eukaryota</taxon>
        <taxon>Fungi</taxon>
        <taxon>Dikarya</taxon>
        <taxon>Basidiomycota</taxon>
        <taxon>Pucciniomycotina</taxon>
        <taxon>Pucciniomycetes</taxon>
        <taxon>Pucciniales</taxon>
        <taxon>Pucciniaceae</taxon>
        <taxon>Puccinia</taxon>
    </lineage>
</organism>
<evidence type="ECO:0000256" key="3">
    <source>
        <dbReference type="ARBA" id="ARBA00022840"/>
    </source>
</evidence>
<keyword evidence="7" id="KW-1185">Reference proteome</keyword>
<keyword evidence="3" id="KW-0067">ATP-binding</keyword>
<dbReference type="EMBL" id="ADAS02000039">
    <property type="protein sequence ID" value="OAV94436.1"/>
    <property type="molecule type" value="Genomic_DNA"/>
</dbReference>
<dbReference type="Pfam" id="PF00176">
    <property type="entry name" value="SNF2-rel_dom"/>
    <property type="match status" value="1"/>
</dbReference>
<gene>
    <name evidence="5" type="ORF">PTTG_26963</name>
</gene>
<dbReference type="GO" id="GO:0005524">
    <property type="term" value="F:ATP binding"/>
    <property type="evidence" value="ECO:0007669"/>
    <property type="project" value="UniProtKB-KW"/>
</dbReference>
<evidence type="ECO:0000256" key="2">
    <source>
        <dbReference type="ARBA" id="ARBA00022801"/>
    </source>
</evidence>
<evidence type="ECO:0000313" key="7">
    <source>
        <dbReference type="Proteomes" id="UP000005240"/>
    </source>
</evidence>
<dbReference type="GO" id="GO:0008094">
    <property type="term" value="F:ATP-dependent activity, acting on DNA"/>
    <property type="evidence" value="ECO:0007669"/>
    <property type="project" value="TreeGrafter"/>
</dbReference>
<reference evidence="5" key="1">
    <citation type="submission" date="2009-11" db="EMBL/GenBank/DDBJ databases">
        <authorList>
            <consortium name="The Broad Institute Genome Sequencing Platform"/>
            <person name="Ward D."/>
            <person name="Feldgarden M."/>
            <person name="Earl A."/>
            <person name="Young S.K."/>
            <person name="Zeng Q."/>
            <person name="Koehrsen M."/>
            <person name="Alvarado L."/>
            <person name="Berlin A."/>
            <person name="Bochicchio J."/>
            <person name="Borenstein D."/>
            <person name="Chapman S.B."/>
            <person name="Chen Z."/>
            <person name="Engels R."/>
            <person name="Freedman E."/>
            <person name="Gellesch M."/>
            <person name="Goldberg J."/>
            <person name="Griggs A."/>
            <person name="Gujja S."/>
            <person name="Heilman E."/>
            <person name="Heiman D."/>
            <person name="Hepburn T."/>
            <person name="Howarth C."/>
            <person name="Jen D."/>
            <person name="Larson L."/>
            <person name="Lewis B."/>
            <person name="Mehta T."/>
            <person name="Park D."/>
            <person name="Pearson M."/>
            <person name="Roberts A."/>
            <person name="Saif S."/>
            <person name="Shea T."/>
            <person name="Shenoy N."/>
            <person name="Sisk P."/>
            <person name="Stolte C."/>
            <person name="Sykes S."/>
            <person name="Thomson T."/>
            <person name="Walk T."/>
            <person name="White J."/>
            <person name="Yandava C."/>
            <person name="Izard J."/>
            <person name="Baranova O.V."/>
            <person name="Blanton J.M."/>
            <person name="Tanner A.C."/>
            <person name="Dewhirst F.E."/>
            <person name="Haas B."/>
            <person name="Nusbaum C."/>
            <person name="Birren B."/>
        </authorList>
    </citation>
    <scope>NUCLEOTIDE SEQUENCE [LARGE SCALE GENOMIC DNA]</scope>
    <source>
        <strain evidence="5">1-1 BBBD Race 1</strain>
    </source>
</reference>
<evidence type="ECO:0000259" key="4">
    <source>
        <dbReference type="Pfam" id="PF00176"/>
    </source>
</evidence>
<reference evidence="5" key="2">
    <citation type="submission" date="2016-05" db="EMBL/GenBank/DDBJ databases">
        <title>Comparative analysis highlights variable genome content of wheat rusts and divergence of the mating loci.</title>
        <authorList>
            <person name="Cuomo C.A."/>
            <person name="Bakkeren G."/>
            <person name="Szabo L."/>
            <person name="Khalil H."/>
            <person name="Joly D."/>
            <person name="Goldberg J."/>
            <person name="Young S."/>
            <person name="Zeng Q."/>
            <person name="Fellers J."/>
        </authorList>
    </citation>
    <scope>NUCLEOTIDE SEQUENCE [LARGE SCALE GENOMIC DNA]</scope>
    <source>
        <strain evidence="5">1-1 BBBD Race 1</strain>
    </source>
</reference>
<reference evidence="6 7" key="3">
    <citation type="journal article" date="2017" name="G3 (Bethesda)">
        <title>Comparative analysis highlights variable genome content of wheat rusts and divergence of the mating loci.</title>
        <authorList>
            <person name="Cuomo C.A."/>
            <person name="Bakkeren G."/>
            <person name="Khalil H.B."/>
            <person name="Panwar V."/>
            <person name="Joly D."/>
            <person name="Linning R."/>
            <person name="Sakthikumar S."/>
            <person name="Song X."/>
            <person name="Adiconis X."/>
            <person name="Fan L."/>
            <person name="Goldberg J.M."/>
            <person name="Levin J.Z."/>
            <person name="Young S."/>
            <person name="Zeng Q."/>
            <person name="Anikster Y."/>
            <person name="Bruce M."/>
            <person name="Wang M."/>
            <person name="Yin C."/>
            <person name="McCallum B."/>
            <person name="Szabo L.J."/>
            <person name="Hulbert S."/>
            <person name="Chen X."/>
            <person name="Fellers J.P."/>
        </authorList>
    </citation>
    <scope>NUCLEOTIDE SEQUENCE</scope>
    <source>
        <strain evidence="7">Isolate 1-1 / race 1 (BBBD)</strain>
        <strain evidence="6">isolate 1-1 / race 1 (BBBD)</strain>
    </source>
</reference>
<keyword evidence="2" id="KW-0378">Hydrolase</keyword>
<dbReference type="STRING" id="630390.A0A180GNQ3"/>
<dbReference type="PANTHER" id="PTHR45626">
    <property type="entry name" value="TRANSCRIPTION TERMINATION FACTOR 2-RELATED"/>
    <property type="match status" value="1"/>
</dbReference>
<dbReference type="SUPFAM" id="SSF52540">
    <property type="entry name" value="P-loop containing nucleoside triphosphate hydrolases"/>
    <property type="match status" value="1"/>
</dbReference>
<dbReference type="InterPro" id="IPR050628">
    <property type="entry name" value="SNF2_RAD54_helicase_TF"/>
</dbReference>
<dbReference type="AlphaFoldDB" id="A0A180GNQ3"/>
<dbReference type="GO" id="GO:0006281">
    <property type="term" value="P:DNA repair"/>
    <property type="evidence" value="ECO:0007669"/>
    <property type="project" value="TreeGrafter"/>
</dbReference>
<dbReference type="PANTHER" id="PTHR45626:SF22">
    <property type="entry name" value="DNA REPAIR PROTEIN RAD5"/>
    <property type="match status" value="1"/>
</dbReference>
<proteinExistence type="predicted"/>
<dbReference type="InterPro" id="IPR027417">
    <property type="entry name" value="P-loop_NTPase"/>
</dbReference>
<dbReference type="Proteomes" id="UP000005240">
    <property type="component" value="Unassembled WGS sequence"/>
</dbReference>
<dbReference type="InterPro" id="IPR000330">
    <property type="entry name" value="SNF2_N"/>
</dbReference>
<sequence length="334" mass="37771">MPKSHEVPKQAGYQLAHRVNNFADCLKAFSWKASQASEGSMYVLALPKLPINRDPQVAFLQQGWHQIHVYSAPGRRIGDLDQTASEHLGPLLGPIGTFLTPVTAREILPTELSMIKLYGEVELTPIWNYNPSYFFDIPHFVLEGAEGNISDPKDNWLSTSLWLCNTPLQQHQLTALKFLRKNEASENNLTSLWNHPVNTWLHNSFDWSALEKDEDSSKSQGSILADDMGLGKTLTTLAYIVATGDSTIEFQWADWTNQSAATLVICPLATLLNWENEIKIHFKEDAVRTPLGRVAVPSIVLHKDSDNKNYLLLWQNLDRDHYVTRENLRSPEGR</sequence>
<dbReference type="GO" id="GO:0005634">
    <property type="term" value="C:nucleus"/>
    <property type="evidence" value="ECO:0007669"/>
    <property type="project" value="TreeGrafter"/>
</dbReference>
<evidence type="ECO:0000313" key="5">
    <source>
        <dbReference type="EMBL" id="OAV94436.1"/>
    </source>
</evidence>
<protein>
    <submittedName>
        <fullName evidence="6">SNF2_N domain-containing protein</fullName>
    </submittedName>
</protein>
<reference evidence="6" key="4">
    <citation type="submission" date="2025-05" db="UniProtKB">
        <authorList>
            <consortium name="EnsemblFungi"/>
        </authorList>
    </citation>
    <scope>IDENTIFICATION</scope>
    <source>
        <strain evidence="6">isolate 1-1 / race 1 (BBBD)</strain>
    </source>
</reference>
<keyword evidence="1" id="KW-0547">Nucleotide-binding</keyword>
<feature type="domain" description="SNF2 N-terminal" evidence="4">
    <location>
        <begin position="171"/>
        <end position="288"/>
    </location>
</feature>
<dbReference type="Gene3D" id="3.40.50.10810">
    <property type="entry name" value="Tandem AAA-ATPase domain"/>
    <property type="match status" value="1"/>
</dbReference>
<name>A0A180GNQ3_PUCT1</name>
<accession>A0A180GNQ3</accession>
<evidence type="ECO:0000313" key="6">
    <source>
        <dbReference type="EnsemblFungi" id="PTTG_26963-t43_1-p1"/>
    </source>
</evidence>
<dbReference type="OrthoDB" id="448448at2759"/>
<dbReference type="VEuPathDB" id="FungiDB:PTTG_26963"/>
<dbReference type="InterPro" id="IPR038718">
    <property type="entry name" value="SNF2-like_sf"/>
</dbReference>
<dbReference type="EnsemblFungi" id="PTTG_26963-t43_1">
    <property type="protein sequence ID" value="PTTG_26963-t43_1-p1"/>
    <property type="gene ID" value="PTTG_26963"/>
</dbReference>
<dbReference type="GO" id="GO:0016787">
    <property type="term" value="F:hydrolase activity"/>
    <property type="evidence" value="ECO:0007669"/>
    <property type="project" value="UniProtKB-KW"/>
</dbReference>